<dbReference type="InterPro" id="IPR025610">
    <property type="entry name" value="MYC/MYB_N"/>
</dbReference>
<keyword evidence="2 4" id="KW-0804">Transcription</keyword>
<dbReference type="GO" id="GO:0005634">
    <property type="term" value="C:nucleus"/>
    <property type="evidence" value="ECO:0007669"/>
    <property type="project" value="UniProtKB-SubCell"/>
</dbReference>
<dbReference type="AlphaFoldDB" id="A0AAP0K4E2"/>
<evidence type="ECO:0000313" key="7">
    <source>
        <dbReference type="EMBL" id="KAK9144527.1"/>
    </source>
</evidence>
<keyword evidence="8" id="KW-1185">Reference proteome</keyword>
<organism evidence="7 8">
    <name type="scientific">Stephania japonica</name>
    <dbReference type="NCBI Taxonomy" id="461633"/>
    <lineage>
        <taxon>Eukaryota</taxon>
        <taxon>Viridiplantae</taxon>
        <taxon>Streptophyta</taxon>
        <taxon>Embryophyta</taxon>
        <taxon>Tracheophyta</taxon>
        <taxon>Spermatophyta</taxon>
        <taxon>Magnoliopsida</taxon>
        <taxon>Ranunculales</taxon>
        <taxon>Menispermaceae</taxon>
        <taxon>Menispermoideae</taxon>
        <taxon>Cissampelideae</taxon>
        <taxon>Stephania</taxon>
    </lineage>
</organism>
<accession>A0AAP0K4E2</accession>
<feature type="domain" description="Transcription factor MYC/MYB N-terminal" evidence="6">
    <location>
        <begin position="82"/>
        <end position="266"/>
    </location>
</feature>
<evidence type="ECO:0000256" key="4">
    <source>
        <dbReference type="RuleBase" id="RU369104"/>
    </source>
</evidence>
<dbReference type="EMBL" id="JBBNAE010000002">
    <property type="protein sequence ID" value="KAK9144527.1"/>
    <property type="molecule type" value="Genomic_DNA"/>
</dbReference>
<evidence type="ECO:0000256" key="5">
    <source>
        <dbReference type="SAM" id="MobiDB-lite"/>
    </source>
</evidence>
<feature type="compositionally biased region" description="Pro residues" evidence="5">
    <location>
        <begin position="46"/>
        <end position="58"/>
    </location>
</feature>
<evidence type="ECO:0000259" key="6">
    <source>
        <dbReference type="Pfam" id="PF14215"/>
    </source>
</evidence>
<dbReference type="PANTHER" id="PTHR11514:SF43">
    <property type="entry name" value="TRANSCRIPTION FACTOR MYC2"/>
    <property type="match status" value="1"/>
</dbReference>
<protein>
    <recommendedName>
        <fullName evidence="4">Transcription factor</fullName>
        <shortName evidence="4">bHLH transcription factor</shortName>
    </recommendedName>
    <alternativeName>
        <fullName evidence="4">Basic helix-loop-helix protein</fullName>
    </alternativeName>
</protein>
<dbReference type="InterPro" id="IPR045084">
    <property type="entry name" value="AIB/MYC-like"/>
</dbReference>
<comment type="subcellular location">
    <subcellularLocation>
        <location evidence="4">Nucleus</location>
    </subcellularLocation>
</comment>
<evidence type="ECO:0000256" key="2">
    <source>
        <dbReference type="ARBA" id="ARBA00023163"/>
    </source>
</evidence>
<dbReference type="Proteomes" id="UP001417504">
    <property type="component" value="Unassembled WGS sequence"/>
</dbReference>
<evidence type="ECO:0000256" key="3">
    <source>
        <dbReference type="ARBA" id="ARBA00023242"/>
    </source>
</evidence>
<keyword evidence="3 4" id="KW-0539">Nucleus</keyword>
<keyword evidence="1 4" id="KW-0805">Transcription regulation</keyword>
<dbReference type="GO" id="GO:0000976">
    <property type="term" value="F:transcription cis-regulatory region binding"/>
    <property type="evidence" value="ECO:0007669"/>
    <property type="project" value="TreeGrafter"/>
</dbReference>
<sequence length="327" mass="36219">MTEYRISTPAAAAAASTMNLWMDDNASMMDAFMATTDLSGFNWSAPTPPPQPPPPSPHQPTNNNNYQAHDSHHLPFLNQETLQHRLQSLIEGARETWTYAIFWQYSQDMSGVSLLGWGDGYYKGNIESVESIGTKKMSNISNVAEQEHRKKVLRELNSLISGGALTTDDSIDEEVTDTEWFFLVSMTQSFVNGSGLPGQAFFSSSPVWVAGADRLASCSCERARQAQVFGLQTMVCIALENGVVELGSAELILQSSDLMNKVRVLFNFSDSGSWPPQPPSDHRGENDPSLLWISDPSSSAVEIKDDTTPPRRRRRMAQLFRPLVIVE</sequence>
<evidence type="ECO:0000256" key="1">
    <source>
        <dbReference type="ARBA" id="ARBA00023015"/>
    </source>
</evidence>
<dbReference type="PANTHER" id="PTHR11514">
    <property type="entry name" value="MYC"/>
    <property type="match status" value="1"/>
</dbReference>
<dbReference type="GO" id="GO:0003700">
    <property type="term" value="F:DNA-binding transcription factor activity"/>
    <property type="evidence" value="ECO:0007669"/>
    <property type="project" value="InterPro"/>
</dbReference>
<comment type="caution">
    <text evidence="7">The sequence shown here is derived from an EMBL/GenBank/DDBJ whole genome shotgun (WGS) entry which is preliminary data.</text>
</comment>
<proteinExistence type="predicted"/>
<name>A0AAP0K4E2_9MAGN</name>
<feature type="region of interest" description="Disordered" evidence="5">
    <location>
        <begin position="40"/>
        <end position="70"/>
    </location>
</feature>
<gene>
    <name evidence="7" type="ORF">Sjap_004430</name>
</gene>
<dbReference type="Pfam" id="PF14215">
    <property type="entry name" value="bHLH-MYC_N"/>
    <property type="match status" value="1"/>
</dbReference>
<reference evidence="7 8" key="1">
    <citation type="submission" date="2024-01" db="EMBL/GenBank/DDBJ databases">
        <title>Genome assemblies of Stephania.</title>
        <authorList>
            <person name="Yang L."/>
        </authorList>
    </citation>
    <scope>NUCLEOTIDE SEQUENCE [LARGE SCALE GENOMIC DNA]</scope>
    <source>
        <strain evidence="7">QJT</strain>
        <tissue evidence="7">Leaf</tissue>
    </source>
</reference>
<evidence type="ECO:0000313" key="8">
    <source>
        <dbReference type="Proteomes" id="UP001417504"/>
    </source>
</evidence>